<dbReference type="EMBL" id="JAICCF010000004">
    <property type="protein sequence ID" value="MBW8687011.1"/>
    <property type="molecule type" value="Genomic_DNA"/>
</dbReference>
<sequence>MRRIVVPKDKDAEILLDNNEALPHQLLEVVFEQNDIDFSELWHAGVFKEMNRIAGCIIDVYEDDGITDKEKLQEIIASEIFGTKVKTDKLSQIKMLFIEALQRETGVYFYF</sequence>
<comment type="caution">
    <text evidence="1">The sequence shown here is derived from an EMBL/GenBank/DDBJ whole genome shotgun (WGS) entry which is preliminary data.</text>
</comment>
<dbReference type="Proteomes" id="UP000812961">
    <property type="component" value="Unassembled WGS sequence"/>
</dbReference>
<keyword evidence="2" id="KW-1185">Reference proteome</keyword>
<accession>A0ABS7GH43</accession>
<dbReference type="RefSeq" id="WP_220252338.1">
    <property type="nucleotide sequence ID" value="NZ_JAICCF010000004.1"/>
</dbReference>
<proteinExistence type="predicted"/>
<organism evidence="1 2">
    <name type="scientific">Chitinophaga rhizophila</name>
    <dbReference type="NCBI Taxonomy" id="2866212"/>
    <lineage>
        <taxon>Bacteria</taxon>
        <taxon>Pseudomonadati</taxon>
        <taxon>Bacteroidota</taxon>
        <taxon>Chitinophagia</taxon>
        <taxon>Chitinophagales</taxon>
        <taxon>Chitinophagaceae</taxon>
        <taxon>Chitinophaga</taxon>
    </lineage>
</organism>
<gene>
    <name evidence="1" type="ORF">K1Y79_21930</name>
</gene>
<evidence type="ECO:0000313" key="1">
    <source>
        <dbReference type="EMBL" id="MBW8687011.1"/>
    </source>
</evidence>
<reference evidence="1 2" key="1">
    <citation type="submission" date="2021-08" db="EMBL/GenBank/DDBJ databases">
        <title>The genome sequence of Chitinophaga sp. B61.</title>
        <authorList>
            <person name="Zhang X."/>
        </authorList>
    </citation>
    <scope>NUCLEOTIDE SEQUENCE [LARGE SCALE GENOMIC DNA]</scope>
    <source>
        <strain evidence="1 2">B61</strain>
    </source>
</reference>
<protein>
    <submittedName>
        <fullName evidence="1">Uncharacterized protein</fullName>
    </submittedName>
</protein>
<evidence type="ECO:0000313" key="2">
    <source>
        <dbReference type="Proteomes" id="UP000812961"/>
    </source>
</evidence>
<name>A0ABS7GH43_9BACT</name>